<accession>A0A3E0WPG9</accession>
<dbReference type="SUPFAM" id="SSF52096">
    <property type="entry name" value="ClpP/crotonase"/>
    <property type="match status" value="1"/>
</dbReference>
<evidence type="ECO:0000313" key="9">
    <source>
        <dbReference type="Proteomes" id="UP000256763"/>
    </source>
</evidence>
<dbReference type="Pfam" id="PF17804">
    <property type="entry name" value="TSP_NTD"/>
    <property type="match status" value="1"/>
</dbReference>
<feature type="domain" description="PDZ" evidence="7">
    <location>
        <begin position="247"/>
        <end position="324"/>
    </location>
</feature>
<dbReference type="GO" id="GO:0006508">
    <property type="term" value="P:proteolysis"/>
    <property type="evidence" value="ECO:0007669"/>
    <property type="project" value="UniProtKB-KW"/>
</dbReference>
<dbReference type="GO" id="GO:0004175">
    <property type="term" value="F:endopeptidase activity"/>
    <property type="evidence" value="ECO:0007669"/>
    <property type="project" value="TreeGrafter"/>
</dbReference>
<keyword evidence="9" id="KW-1185">Reference proteome</keyword>
<feature type="chain" id="PRO_5017713618" evidence="6">
    <location>
        <begin position="30"/>
        <end position="708"/>
    </location>
</feature>
<dbReference type="GO" id="GO:0030288">
    <property type="term" value="C:outer membrane-bounded periplasmic space"/>
    <property type="evidence" value="ECO:0007669"/>
    <property type="project" value="TreeGrafter"/>
</dbReference>
<keyword evidence="2 5" id="KW-0645">Protease</keyword>
<keyword evidence="3 5" id="KW-0378">Hydrolase</keyword>
<protein>
    <submittedName>
        <fullName evidence="8">Peptidase S41</fullName>
    </submittedName>
</protein>
<name>A0A3E0WPG9_9GAMM</name>
<feature type="signal peptide" evidence="6">
    <location>
        <begin position="1"/>
        <end position="29"/>
    </location>
</feature>
<dbReference type="CDD" id="cd06782">
    <property type="entry name" value="cpPDZ_CPP-like"/>
    <property type="match status" value="1"/>
</dbReference>
<evidence type="ECO:0000256" key="6">
    <source>
        <dbReference type="SAM" id="SignalP"/>
    </source>
</evidence>
<dbReference type="SMART" id="SM00245">
    <property type="entry name" value="TSPc"/>
    <property type="match status" value="1"/>
</dbReference>
<evidence type="ECO:0000256" key="1">
    <source>
        <dbReference type="ARBA" id="ARBA00009179"/>
    </source>
</evidence>
<dbReference type="Proteomes" id="UP000256763">
    <property type="component" value="Unassembled WGS sequence"/>
</dbReference>
<evidence type="ECO:0000259" key="7">
    <source>
        <dbReference type="PROSITE" id="PS50106"/>
    </source>
</evidence>
<dbReference type="InterPro" id="IPR036034">
    <property type="entry name" value="PDZ_sf"/>
</dbReference>
<dbReference type="CDD" id="cd07560">
    <property type="entry name" value="Peptidase_S41_CPP"/>
    <property type="match status" value="1"/>
</dbReference>
<dbReference type="PANTHER" id="PTHR32060">
    <property type="entry name" value="TAIL-SPECIFIC PROTEASE"/>
    <property type="match status" value="1"/>
</dbReference>
<comment type="similarity">
    <text evidence="1 5">Belongs to the peptidase S41A family.</text>
</comment>
<dbReference type="Gene3D" id="2.30.42.10">
    <property type="match status" value="1"/>
</dbReference>
<dbReference type="Pfam" id="PF11818">
    <property type="entry name" value="DUF3340"/>
    <property type="match status" value="1"/>
</dbReference>
<dbReference type="NCBIfam" id="TIGR00225">
    <property type="entry name" value="prc"/>
    <property type="match status" value="1"/>
</dbReference>
<dbReference type="Pfam" id="PF00595">
    <property type="entry name" value="PDZ"/>
    <property type="match status" value="1"/>
</dbReference>
<evidence type="ECO:0000256" key="2">
    <source>
        <dbReference type="ARBA" id="ARBA00022670"/>
    </source>
</evidence>
<evidence type="ECO:0000256" key="3">
    <source>
        <dbReference type="ARBA" id="ARBA00022801"/>
    </source>
</evidence>
<gene>
    <name evidence="8" type="ORF">CAL65_14360</name>
</gene>
<dbReference type="InterPro" id="IPR001478">
    <property type="entry name" value="PDZ"/>
</dbReference>
<evidence type="ECO:0000256" key="5">
    <source>
        <dbReference type="RuleBase" id="RU004404"/>
    </source>
</evidence>
<reference evidence="9" key="1">
    <citation type="submission" date="2017-05" db="EMBL/GenBank/DDBJ databases">
        <authorList>
            <person name="Sharma S."/>
            <person name="Sidhu C."/>
            <person name="Pinnaka A.K."/>
        </authorList>
    </citation>
    <scope>NUCLEOTIDE SEQUENCE [LARGE SCALE GENOMIC DNA]</scope>
    <source>
        <strain evidence="9">AK93</strain>
    </source>
</reference>
<evidence type="ECO:0000313" key="8">
    <source>
        <dbReference type="EMBL" id="RFA34874.1"/>
    </source>
</evidence>
<dbReference type="InterPro" id="IPR040573">
    <property type="entry name" value="TSP_N"/>
</dbReference>
<dbReference type="InterPro" id="IPR029045">
    <property type="entry name" value="ClpP/crotonase-like_dom_sf"/>
</dbReference>
<dbReference type="InterPro" id="IPR020992">
    <property type="entry name" value="Tail_Prtase_C"/>
</dbReference>
<dbReference type="SUPFAM" id="SSF50156">
    <property type="entry name" value="PDZ domain-like"/>
    <property type="match status" value="1"/>
</dbReference>
<dbReference type="FunFam" id="3.90.226.10:FF:000090">
    <property type="entry name" value="Tail-specific protease"/>
    <property type="match status" value="1"/>
</dbReference>
<dbReference type="InterPro" id="IPR004447">
    <property type="entry name" value="Peptidase_S41A"/>
</dbReference>
<dbReference type="Pfam" id="PF03572">
    <property type="entry name" value="Peptidase_S41"/>
    <property type="match status" value="1"/>
</dbReference>
<keyword evidence="6" id="KW-0732">Signal</keyword>
<dbReference type="GO" id="GO:0007165">
    <property type="term" value="P:signal transduction"/>
    <property type="evidence" value="ECO:0007669"/>
    <property type="project" value="TreeGrafter"/>
</dbReference>
<proteinExistence type="inferred from homology"/>
<dbReference type="PANTHER" id="PTHR32060:SF22">
    <property type="entry name" value="CARBOXYL-TERMINAL-PROCESSING PEPTIDASE 3, CHLOROPLASTIC"/>
    <property type="match status" value="1"/>
</dbReference>
<dbReference type="GO" id="GO:0008236">
    <property type="term" value="F:serine-type peptidase activity"/>
    <property type="evidence" value="ECO:0007669"/>
    <property type="project" value="UniProtKB-KW"/>
</dbReference>
<dbReference type="Gene3D" id="3.90.226.10">
    <property type="entry name" value="2-enoyl-CoA Hydratase, Chain A, domain 1"/>
    <property type="match status" value="1"/>
</dbReference>
<evidence type="ECO:0000256" key="4">
    <source>
        <dbReference type="ARBA" id="ARBA00022825"/>
    </source>
</evidence>
<keyword evidence="4 5" id="KW-0720">Serine protease</keyword>
<sequence length="708" mass="79430">MKWMRNRYRGLIMLSLLVLLTPLAGHVQSASDDAANGKVGTPLAPEPIHIQKARLVSDLLSQHHYRTQIIDDKLSQTVFDAYLDALDRDRYYFLAEDIEDLSRYRNRLDSSFRRGELTAAYQIFNRYQKRVKERVSVAKAILNDGLEGFADDDRIELDRSEAKWAKTSEELDELWRKRVQHDALTLRLADQEWDRVKEILTARYERLARAANEHSPEDVFEIYMNAWANTFDPHTAYMSPRLSENFDIHMRLSLEGIGAVLRSEHDMTEVVELVPGGPAAENGRIQPGDRILAVGQGKDGELEDVVGWRLQDVVDLIRGPKESVVRIQVLPSSGDTTPRVVELVRNEVKLEAQAAQSKVLETGTGDDKQRIGVIKLPTFYMDFQAADAGDRNYRSTTRDVRRLIAELEEDGGIDGLVIDLRGNGGGSLREATELTGLFLPGAPVVQVRRSSGDVEILRDSSSEAVYDGPLAVMVDRFSASASEIFAAAIQDHGRGIIVGQQTFGKGTVQNLVDLDHFGLRSRDPAGRLKLTIAKFYRVSGGSTQQRGVVPDITLPSPVSPDEFGEDAVGNALPWGEIRAVSFRRERALDTLLPALRERHESRSAEDKAFQALLDEYAYLRSLQRVDSAPLTEKARRAERDRLQAERLEYINRRREIYGLEKLDSIEHDLLDKMPDTLLETAATIVADLRDLASLPAADIEKTLQARGE</sequence>
<dbReference type="PROSITE" id="PS50106">
    <property type="entry name" value="PDZ"/>
    <property type="match status" value="1"/>
</dbReference>
<dbReference type="EMBL" id="NFZW01000014">
    <property type="protein sequence ID" value="RFA34874.1"/>
    <property type="molecule type" value="Genomic_DNA"/>
</dbReference>
<dbReference type="Gene3D" id="3.30.750.44">
    <property type="match status" value="1"/>
</dbReference>
<dbReference type="InterPro" id="IPR005151">
    <property type="entry name" value="Tail-specific_protease"/>
</dbReference>
<dbReference type="AlphaFoldDB" id="A0A3E0WPG9"/>
<comment type="caution">
    <text evidence="8">The sequence shown here is derived from an EMBL/GenBank/DDBJ whole genome shotgun (WGS) entry which is preliminary data.</text>
</comment>
<dbReference type="SMART" id="SM00228">
    <property type="entry name" value="PDZ"/>
    <property type="match status" value="1"/>
</dbReference>
<organism evidence="8 9">
    <name type="scientific">Alkalilimnicola ehrlichii</name>
    <dbReference type="NCBI Taxonomy" id="351052"/>
    <lineage>
        <taxon>Bacteria</taxon>
        <taxon>Pseudomonadati</taxon>
        <taxon>Pseudomonadota</taxon>
        <taxon>Gammaproteobacteria</taxon>
        <taxon>Chromatiales</taxon>
        <taxon>Ectothiorhodospiraceae</taxon>
        <taxon>Alkalilimnicola</taxon>
    </lineage>
</organism>